<dbReference type="SMART" id="SM00091">
    <property type="entry name" value="PAS"/>
    <property type="match status" value="2"/>
</dbReference>
<dbReference type="GO" id="GO:0006355">
    <property type="term" value="P:regulation of DNA-templated transcription"/>
    <property type="evidence" value="ECO:0007669"/>
    <property type="project" value="InterPro"/>
</dbReference>
<dbReference type="InterPro" id="IPR001610">
    <property type="entry name" value="PAC"/>
</dbReference>
<protein>
    <recommendedName>
        <fullName evidence="2">histidine kinase</fullName>
        <ecNumber evidence="2">2.7.13.3</ecNumber>
    </recommendedName>
</protein>
<proteinExistence type="predicted"/>
<dbReference type="InterPro" id="IPR035965">
    <property type="entry name" value="PAS-like_dom_sf"/>
</dbReference>
<evidence type="ECO:0000256" key="2">
    <source>
        <dbReference type="ARBA" id="ARBA00012438"/>
    </source>
</evidence>
<dbReference type="Proteomes" id="UP000192418">
    <property type="component" value="Unassembled WGS sequence"/>
</dbReference>
<evidence type="ECO:0000256" key="5">
    <source>
        <dbReference type="ARBA" id="ARBA00022741"/>
    </source>
</evidence>
<keyword evidence="13" id="KW-1185">Reference proteome</keyword>
<dbReference type="PANTHER" id="PTHR43065:SF10">
    <property type="entry name" value="PEROXIDE STRESS-ACTIVATED HISTIDINE KINASE MAK3"/>
    <property type="match status" value="1"/>
</dbReference>
<evidence type="ECO:0000259" key="9">
    <source>
        <dbReference type="PROSITE" id="PS50109"/>
    </source>
</evidence>
<dbReference type="EMBL" id="FWXY01000008">
    <property type="protein sequence ID" value="SMC71070.1"/>
    <property type="molecule type" value="Genomic_DNA"/>
</dbReference>
<dbReference type="SMART" id="SM00388">
    <property type="entry name" value="HisKA"/>
    <property type="match status" value="1"/>
</dbReference>
<dbReference type="Gene3D" id="1.10.287.130">
    <property type="match status" value="1"/>
</dbReference>
<dbReference type="Gene3D" id="3.30.565.10">
    <property type="entry name" value="Histidine kinase-like ATPase, C-terminal domain"/>
    <property type="match status" value="1"/>
</dbReference>
<dbReference type="SMART" id="SM00086">
    <property type="entry name" value="PAC"/>
    <property type="match status" value="1"/>
</dbReference>
<dbReference type="PROSITE" id="PS50109">
    <property type="entry name" value="HIS_KIN"/>
    <property type="match status" value="1"/>
</dbReference>
<dbReference type="SUPFAM" id="SSF55874">
    <property type="entry name" value="ATPase domain of HSP90 chaperone/DNA topoisomerase II/histidine kinase"/>
    <property type="match status" value="1"/>
</dbReference>
<dbReference type="NCBIfam" id="TIGR00229">
    <property type="entry name" value="sensory_box"/>
    <property type="match status" value="1"/>
</dbReference>
<dbReference type="Pfam" id="PF00989">
    <property type="entry name" value="PAS"/>
    <property type="match status" value="1"/>
</dbReference>
<dbReference type="InterPro" id="IPR003594">
    <property type="entry name" value="HATPase_dom"/>
</dbReference>
<evidence type="ECO:0000256" key="1">
    <source>
        <dbReference type="ARBA" id="ARBA00000085"/>
    </source>
</evidence>
<feature type="domain" description="Histidine kinase" evidence="9">
    <location>
        <begin position="283"/>
        <end position="492"/>
    </location>
</feature>
<dbReference type="FunFam" id="3.30.565.10:FF:000006">
    <property type="entry name" value="Sensor histidine kinase WalK"/>
    <property type="match status" value="1"/>
</dbReference>
<reference evidence="12 13" key="1">
    <citation type="submission" date="2017-04" db="EMBL/GenBank/DDBJ databases">
        <authorList>
            <person name="Afonso C.L."/>
            <person name="Miller P.J."/>
            <person name="Scott M.A."/>
            <person name="Spackman E."/>
            <person name="Goraichik I."/>
            <person name="Dimitrov K.M."/>
            <person name="Suarez D.L."/>
            <person name="Swayne D.E."/>
        </authorList>
    </citation>
    <scope>NUCLEOTIDE SEQUENCE [LARGE SCALE GENOMIC DNA]</scope>
    <source>
        <strain evidence="12 13">DSM 3385</strain>
    </source>
</reference>
<dbReference type="STRING" id="1121400.SAMN02746065_10814"/>
<sequence>MKTFVSENNLSSEVQRHRKLYTMLLDAIPSSVLMLDRDMKVISANHNFLKKSRRSTQNTIGFPLVDIFPTIILNTMNIPQQIRGVFKSGNATGGNRMSYRSPGLPMNIYYYRIFPFTWKGVVENVMLLMDDVTEQIRLSEEVQRVERHLASIIDSATDIIISTDTGGRILSWNPAVEKISGYTFPEMKGRSFIEYLPIEKQKDMHEVFTQMKNGRQSRQAEWELITKDGTTIRVSWVFSPMKDEHGNTAAIVGVGRDLTERLKLEAELLKSQKFAALGVMAGGIAHEIRNPLAICSSAAQFLQNDDISTEFRKECGEKIYTGIQRASIIIENLLRFARPSTNSHMERICLNSLVEDTIPLVHNQAKIQQIKIKITIYRKNIFISANASMLQQVLINLFLNAIQSMPDGGKIELSITRSGGDVLIRIMDTGTGILKQDIDKIFDPFYTTSPVGRGTGLGLSISYAIVKQHMGTIEVESNKDSGCTFTVRLPLL</sequence>
<dbReference type="PROSITE" id="PS50112">
    <property type="entry name" value="PAS"/>
    <property type="match status" value="1"/>
</dbReference>
<dbReference type="AlphaFoldDB" id="A0A1W2BE81"/>
<evidence type="ECO:0000259" key="11">
    <source>
        <dbReference type="PROSITE" id="PS50113"/>
    </source>
</evidence>
<dbReference type="RefSeq" id="WP_084068415.1">
    <property type="nucleotide sequence ID" value="NZ_FWXY01000008.1"/>
</dbReference>
<dbReference type="SUPFAM" id="SSF55785">
    <property type="entry name" value="PYP-like sensor domain (PAS domain)"/>
    <property type="match status" value="2"/>
</dbReference>
<dbReference type="CDD" id="cd00082">
    <property type="entry name" value="HisKA"/>
    <property type="match status" value="1"/>
</dbReference>
<dbReference type="SUPFAM" id="SSF47384">
    <property type="entry name" value="Homodimeric domain of signal transducing histidine kinase"/>
    <property type="match status" value="1"/>
</dbReference>
<dbReference type="Pfam" id="PF00512">
    <property type="entry name" value="HisKA"/>
    <property type="match status" value="1"/>
</dbReference>
<dbReference type="SMART" id="SM00387">
    <property type="entry name" value="HATPase_c"/>
    <property type="match status" value="1"/>
</dbReference>
<dbReference type="CDD" id="cd00130">
    <property type="entry name" value="PAS"/>
    <property type="match status" value="1"/>
</dbReference>
<evidence type="ECO:0000313" key="12">
    <source>
        <dbReference type="EMBL" id="SMC71070.1"/>
    </source>
</evidence>
<dbReference type="PRINTS" id="PR00344">
    <property type="entry name" value="BCTRLSENSOR"/>
</dbReference>
<keyword evidence="4" id="KW-0808">Transferase</keyword>
<dbReference type="InterPro" id="IPR036097">
    <property type="entry name" value="HisK_dim/P_sf"/>
</dbReference>
<organism evidence="12 13">
    <name type="scientific">Desulfocicer vacuolatum DSM 3385</name>
    <dbReference type="NCBI Taxonomy" id="1121400"/>
    <lineage>
        <taxon>Bacteria</taxon>
        <taxon>Pseudomonadati</taxon>
        <taxon>Thermodesulfobacteriota</taxon>
        <taxon>Desulfobacteria</taxon>
        <taxon>Desulfobacterales</taxon>
        <taxon>Desulfobacteraceae</taxon>
        <taxon>Desulfocicer</taxon>
    </lineage>
</organism>
<dbReference type="InterPro" id="IPR036890">
    <property type="entry name" value="HATPase_C_sf"/>
</dbReference>
<dbReference type="EC" id="2.7.13.3" evidence="2"/>
<gene>
    <name evidence="12" type="ORF">SAMN02746065_10814</name>
</gene>
<dbReference type="GO" id="GO:0005524">
    <property type="term" value="F:ATP binding"/>
    <property type="evidence" value="ECO:0007669"/>
    <property type="project" value="UniProtKB-KW"/>
</dbReference>
<dbReference type="InterPro" id="IPR013767">
    <property type="entry name" value="PAS_fold"/>
</dbReference>
<dbReference type="Pfam" id="PF02518">
    <property type="entry name" value="HATPase_c"/>
    <property type="match status" value="1"/>
</dbReference>
<dbReference type="Pfam" id="PF13426">
    <property type="entry name" value="PAS_9"/>
    <property type="match status" value="1"/>
</dbReference>
<evidence type="ECO:0000313" key="13">
    <source>
        <dbReference type="Proteomes" id="UP000192418"/>
    </source>
</evidence>
<dbReference type="Gene3D" id="3.30.450.20">
    <property type="entry name" value="PAS domain"/>
    <property type="match status" value="2"/>
</dbReference>
<dbReference type="InterPro" id="IPR000014">
    <property type="entry name" value="PAS"/>
</dbReference>
<keyword evidence="7" id="KW-0067">ATP-binding</keyword>
<dbReference type="InterPro" id="IPR004358">
    <property type="entry name" value="Sig_transdc_His_kin-like_C"/>
</dbReference>
<keyword evidence="8" id="KW-0902">Two-component regulatory system</keyword>
<evidence type="ECO:0000256" key="3">
    <source>
        <dbReference type="ARBA" id="ARBA00022553"/>
    </source>
</evidence>
<dbReference type="InterPro" id="IPR003661">
    <property type="entry name" value="HisK_dim/P_dom"/>
</dbReference>
<evidence type="ECO:0000256" key="4">
    <source>
        <dbReference type="ARBA" id="ARBA00022679"/>
    </source>
</evidence>
<comment type="catalytic activity">
    <reaction evidence="1">
        <text>ATP + protein L-histidine = ADP + protein N-phospho-L-histidine.</text>
        <dbReference type="EC" id="2.7.13.3"/>
    </reaction>
</comment>
<dbReference type="OrthoDB" id="5416062at2"/>
<keyword evidence="5" id="KW-0547">Nucleotide-binding</keyword>
<evidence type="ECO:0000256" key="8">
    <source>
        <dbReference type="ARBA" id="ARBA00023012"/>
    </source>
</evidence>
<accession>A0A1W2BE81</accession>
<evidence type="ECO:0000256" key="7">
    <source>
        <dbReference type="ARBA" id="ARBA00022840"/>
    </source>
</evidence>
<dbReference type="InterPro" id="IPR005467">
    <property type="entry name" value="His_kinase_dom"/>
</dbReference>
<dbReference type="InterPro" id="IPR000700">
    <property type="entry name" value="PAS-assoc_C"/>
</dbReference>
<keyword evidence="3" id="KW-0597">Phosphoprotein</keyword>
<feature type="domain" description="PAC" evidence="11">
    <location>
        <begin position="218"/>
        <end position="270"/>
    </location>
</feature>
<name>A0A1W2BE81_9BACT</name>
<dbReference type="GO" id="GO:0000155">
    <property type="term" value="F:phosphorelay sensor kinase activity"/>
    <property type="evidence" value="ECO:0007669"/>
    <property type="project" value="InterPro"/>
</dbReference>
<dbReference type="PROSITE" id="PS50113">
    <property type="entry name" value="PAC"/>
    <property type="match status" value="1"/>
</dbReference>
<feature type="domain" description="PAS" evidence="10">
    <location>
        <begin position="145"/>
        <end position="215"/>
    </location>
</feature>
<evidence type="ECO:0000259" key="10">
    <source>
        <dbReference type="PROSITE" id="PS50112"/>
    </source>
</evidence>
<dbReference type="PANTHER" id="PTHR43065">
    <property type="entry name" value="SENSOR HISTIDINE KINASE"/>
    <property type="match status" value="1"/>
</dbReference>
<evidence type="ECO:0000256" key="6">
    <source>
        <dbReference type="ARBA" id="ARBA00022777"/>
    </source>
</evidence>
<keyword evidence="6" id="KW-0418">Kinase</keyword>